<evidence type="ECO:0000313" key="3">
    <source>
        <dbReference type="Proteomes" id="UP000318065"/>
    </source>
</evidence>
<name>A0A510HPL4_9ACTN</name>
<dbReference type="Proteomes" id="UP000318065">
    <property type="component" value="Chromosome"/>
</dbReference>
<evidence type="ECO:0000256" key="1">
    <source>
        <dbReference type="SAM" id="MobiDB-lite"/>
    </source>
</evidence>
<evidence type="ECO:0000313" key="2">
    <source>
        <dbReference type="EMBL" id="BBL80747.1"/>
    </source>
</evidence>
<dbReference type="AlphaFoldDB" id="A0A510HPL4"/>
<proteinExistence type="predicted"/>
<accession>A0A510HPL4</accession>
<feature type="region of interest" description="Disordered" evidence="1">
    <location>
        <begin position="34"/>
        <end position="82"/>
    </location>
</feature>
<keyword evidence="3" id="KW-1185">Reference proteome</keyword>
<gene>
    <name evidence="2" type="ORF">RxyAA322_26010</name>
</gene>
<reference evidence="2" key="1">
    <citation type="journal article" date="2019" name="Microbiol. Resour. Announc.">
        <title>Complete Genome Sequence of Rubrobacter xylanophilus Strain AA3-22, Isolated from Arima Onsen in Japan.</title>
        <authorList>
            <person name="Tomariguchi N."/>
            <person name="Miyazaki K."/>
        </authorList>
    </citation>
    <scope>NUCLEOTIDE SEQUENCE [LARGE SCALE GENOMIC DNA]</scope>
    <source>
        <strain evidence="2">AA3-22</strain>
    </source>
</reference>
<organism evidence="2 3">
    <name type="scientific">Rubrobacter xylanophilus</name>
    <dbReference type="NCBI Taxonomy" id="49319"/>
    <lineage>
        <taxon>Bacteria</taxon>
        <taxon>Bacillati</taxon>
        <taxon>Actinomycetota</taxon>
        <taxon>Rubrobacteria</taxon>
        <taxon>Rubrobacterales</taxon>
        <taxon>Rubrobacteraceae</taxon>
        <taxon>Rubrobacter</taxon>
    </lineage>
</organism>
<feature type="compositionally biased region" description="Basic and acidic residues" evidence="1">
    <location>
        <begin position="38"/>
        <end position="54"/>
    </location>
</feature>
<sequence>MGPVLDARRDRLRKAAGLVLLPAILLLVAACSGSGPSGEDHEHRGETTRERTSAIERTAPPETTTPGLEITEEGPPPGANTDASRVVLRLEGEEGTRFSGLCDVGGQQSVLSGEVPRRYAFDLDGLSLSCKIQKQNGGRGTLRVVLLVDNTTRSVQQTNAPEGTIRISYRGS</sequence>
<dbReference type="EMBL" id="AP019791">
    <property type="protein sequence ID" value="BBL80747.1"/>
    <property type="molecule type" value="Genomic_DNA"/>
</dbReference>
<protein>
    <submittedName>
        <fullName evidence="2">Uncharacterized protein</fullName>
    </submittedName>
</protein>